<organism evidence="4 5">
    <name type="scientific">Cellulophaga algicola (strain DSM 14237 / IC166 / ACAM 630)</name>
    <dbReference type="NCBI Taxonomy" id="688270"/>
    <lineage>
        <taxon>Bacteria</taxon>
        <taxon>Pseudomonadati</taxon>
        <taxon>Bacteroidota</taxon>
        <taxon>Flavobacteriia</taxon>
        <taxon>Flavobacteriales</taxon>
        <taxon>Flavobacteriaceae</taxon>
        <taxon>Cellulophaga</taxon>
    </lineage>
</organism>
<accession>E6X6Q3</accession>
<keyword evidence="1 2" id="KW-0732">Signal</keyword>
<evidence type="ECO:0000259" key="3">
    <source>
        <dbReference type="Pfam" id="PF13778"/>
    </source>
</evidence>
<dbReference type="KEGG" id="cao:Celal_2299"/>
<evidence type="ECO:0000256" key="2">
    <source>
        <dbReference type="SAM" id="SignalP"/>
    </source>
</evidence>
<feature type="chain" id="PRO_5003214975" description="DUF4174 domain-containing protein" evidence="2">
    <location>
        <begin position="24"/>
        <end position="146"/>
    </location>
</feature>
<evidence type="ECO:0000313" key="4">
    <source>
        <dbReference type="EMBL" id="ADV49591.1"/>
    </source>
</evidence>
<reference evidence="4 5" key="1">
    <citation type="journal article" date="2010" name="Stand. Genomic Sci.">
        <title>Complete genome sequence of Cellulophaga algicola type strain (IC166).</title>
        <authorList>
            <person name="Abt B."/>
            <person name="Lu M."/>
            <person name="Misra M."/>
            <person name="Han C."/>
            <person name="Nolan M."/>
            <person name="Lucas S."/>
            <person name="Hammon N."/>
            <person name="Deshpande S."/>
            <person name="Cheng J.F."/>
            <person name="Tapia R."/>
            <person name="Goodwin L."/>
            <person name="Pitluck S."/>
            <person name="Liolios K."/>
            <person name="Pagani I."/>
            <person name="Ivanova N."/>
            <person name="Mavromatis K."/>
            <person name="Ovchinikova G."/>
            <person name="Pati A."/>
            <person name="Chen A."/>
            <person name="Palaniappan K."/>
            <person name="Land M."/>
            <person name="Hauser L."/>
            <person name="Chang Y.J."/>
            <person name="Jeffries C.D."/>
            <person name="Detter J.C."/>
            <person name="Brambilla E."/>
            <person name="Rohde M."/>
            <person name="Tindall B.J."/>
            <person name="Goker M."/>
            <person name="Woyke T."/>
            <person name="Bristow J."/>
            <person name="Eisen J.A."/>
            <person name="Markowitz V."/>
            <person name="Hugenholtz P."/>
            <person name="Kyrpides N.C."/>
            <person name="Klenk H.P."/>
            <person name="Lapidus A."/>
        </authorList>
    </citation>
    <scope>NUCLEOTIDE SEQUENCE [LARGE SCALE GENOMIC DNA]</scope>
    <source>
        <strain evidence="5">DSM 14237 / IC166 / ACAM 630</strain>
    </source>
</reference>
<dbReference type="Proteomes" id="UP000008634">
    <property type="component" value="Chromosome"/>
</dbReference>
<keyword evidence="5" id="KW-1185">Reference proteome</keyword>
<dbReference type="Pfam" id="PF13778">
    <property type="entry name" value="DUF4174"/>
    <property type="match status" value="1"/>
</dbReference>
<dbReference type="EMBL" id="CP002453">
    <property type="protein sequence ID" value="ADV49591.1"/>
    <property type="molecule type" value="Genomic_DNA"/>
</dbReference>
<dbReference type="RefSeq" id="WP_013551065.1">
    <property type="nucleotide sequence ID" value="NC_014934.1"/>
</dbReference>
<proteinExistence type="predicted"/>
<dbReference type="eggNOG" id="ENOG5032P33">
    <property type="taxonomic scope" value="Bacteria"/>
</dbReference>
<gene>
    <name evidence="4" type="ordered locus">Celal_2299</name>
</gene>
<dbReference type="OrthoDB" id="7362103at2"/>
<dbReference type="InterPro" id="IPR025232">
    <property type="entry name" value="DUF4174"/>
</dbReference>
<sequence>MKHILKYVTILTCFFFYSPITMAQDISDFKWKNRVLLLVDTELNSENIKQQIKVFEGLHDAFQERDIIYFIITSKGSYDSDKQLLNLKGLETYYHKDFSGLILLGKDGGIKLKTPFIVTAKTIISLIDSMPMRQSEMNSPRSIKLQ</sequence>
<dbReference type="HOGENOM" id="CLU_100965_3_0_10"/>
<feature type="signal peptide" evidence="2">
    <location>
        <begin position="1"/>
        <end position="23"/>
    </location>
</feature>
<protein>
    <recommendedName>
        <fullName evidence="3">DUF4174 domain-containing protein</fullName>
    </recommendedName>
</protein>
<evidence type="ECO:0000313" key="5">
    <source>
        <dbReference type="Proteomes" id="UP000008634"/>
    </source>
</evidence>
<dbReference type="AlphaFoldDB" id="E6X6Q3"/>
<evidence type="ECO:0000256" key="1">
    <source>
        <dbReference type="ARBA" id="ARBA00022729"/>
    </source>
</evidence>
<feature type="domain" description="DUF4174" evidence="3">
    <location>
        <begin position="27"/>
        <end position="136"/>
    </location>
</feature>
<name>E6X6Q3_CELAD</name>
<dbReference type="STRING" id="688270.Celal_2299"/>